<keyword evidence="3" id="KW-0731">Sigma factor</keyword>
<dbReference type="InterPro" id="IPR013324">
    <property type="entry name" value="RNA_pol_sigma_r3/r4-like"/>
</dbReference>
<dbReference type="PANTHER" id="PTHR43133:SF63">
    <property type="entry name" value="RNA POLYMERASE SIGMA FACTOR FECI-RELATED"/>
    <property type="match status" value="1"/>
</dbReference>
<dbReference type="NCBIfam" id="NF007232">
    <property type="entry name" value="PRK09651.1"/>
    <property type="match status" value="1"/>
</dbReference>
<dbReference type="AlphaFoldDB" id="A0A5C0B4Z0"/>
<dbReference type="Gene3D" id="1.10.10.10">
    <property type="entry name" value="Winged helix-like DNA-binding domain superfamily/Winged helix DNA-binding domain"/>
    <property type="match status" value="1"/>
</dbReference>
<dbReference type="KEGG" id="pacr:FXN63_25950"/>
<name>A0A5C0B4Z0_9BURK</name>
<dbReference type="Proteomes" id="UP000325161">
    <property type="component" value="Chromosome"/>
</dbReference>
<comment type="similarity">
    <text evidence="1">Belongs to the sigma-70 factor family. ECF subfamily.</text>
</comment>
<dbReference type="Gene3D" id="1.10.1740.10">
    <property type="match status" value="1"/>
</dbReference>
<dbReference type="InterPro" id="IPR013249">
    <property type="entry name" value="RNA_pol_sigma70_r4_t2"/>
</dbReference>
<evidence type="ECO:0000256" key="2">
    <source>
        <dbReference type="ARBA" id="ARBA00023015"/>
    </source>
</evidence>
<dbReference type="EMBL" id="CP043046">
    <property type="protein sequence ID" value="QEI08916.1"/>
    <property type="molecule type" value="Genomic_DNA"/>
</dbReference>
<keyword evidence="8" id="KW-1185">Reference proteome</keyword>
<reference evidence="7 8" key="1">
    <citation type="submission" date="2019-08" db="EMBL/GenBank/DDBJ databases">
        <title>Amphibian skin-associated Pigmentiphaga: genome sequence and occurrence across geography and hosts.</title>
        <authorList>
            <person name="Bletz M.C."/>
            <person name="Bunk B."/>
            <person name="Sproeer C."/>
            <person name="Biwer P."/>
            <person name="Reiter S."/>
            <person name="Rabemananjara F.C.E."/>
            <person name="Schulz S."/>
            <person name="Overmann J."/>
            <person name="Vences M."/>
        </authorList>
    </citation>
    <scope>NUCLEOTIDE SEQUENCE [LARGE SCALE GENOMIC DNA]</scope>
    <source>
        <strain evidence="7 8">Mada1488</strain>
    </source>
</reference>
<feature type="domain" description="RNA polymerase sigma factor 70 region 4 type 2" evidence="6">
    <location>
        <begin position="112"/>
        <end position="163"/>
    </location>
</feature>
<evidence type="ECO:0000313" key="7">
    <source>
        <dbReference type="EMBL" id="QEI08916.1"/>
    </source>
</evidence>
<evidence type="ECO:0000259" key="6">
    <source>
        <dbReference type="Pfam" id="PF08281"/>
    </source>
</evidence>
<dbReference type="NCBIfam" id="NF009180">
    <property type="entry name" value="PRK12528.1"/>
    <property type="match status" value="1"/>
</dbReference>
<evidence type="ECO:0000313" key="8">
    <source>
        <dbReference type="Proteomes" id="UP000325161"/>
    </source>
</evidence>
<dbReference type="InterPro" id="IPR013325">
    <property type="entry name" value="RNA_pol_sigma_r2"/>
</dbReference>
<dbReference type="NCBIfam" id="TIGR02937">
    <property type="entry name" value="sigma70-ECF"/>
    <property type="match status" value="1"/>
</dbReference>
<keyword evidence="4" id="KW-0804">Transcription</keyword>
<evidence type="ECO:0000256" key="1">
    <source>
        <dbReference type="ARBA" id="ARBA00010641"/>
    </source>
</evidence>
<gene>
    <name evidence="7" type="ORF">FXN63_25950</name>
</gene>
<accession>A0A5C0B4Z0</accession>
<dbReference type="Pfam" id="PF04542">
    <property type="entry name" value="Sigma70_r2"/>
    <property type="match status" value="1"/>
</dbReference>
<dbReference type="SUPFAM" id="SSF88946">
    <property type="entry name" value="Sigma2 domain of RNA polymerase sigma factors"/>
    <property type="match status" value="1"/>
</dbReference>
<dbReference type="PANTHER" id="PTHR43133">
    <property type="entry name" value="RNA POLYMERASE ECF-TYPE SIGMA FACTO"/>
    <property type="match status" value="1"/>
</dbReference>
<feature type="domain" description="RNA polymerase sigma-70 region 2" evidence="5">
    <location>
        <begin position="15"/>
        <end position="79"/>
    </location>
</feature>
<evidence type="ECO:0000256" key="3">
    <source>
        <dbReference type="ARBA" id="ARBA00023082"/>
    </source>
</evidence>
<dbReference type="RefSeq" id="WP_148818519.1">
    <property type="nucleotide sequence ID" value="NZ_CP043046.1"/>
</dbReference>
<sequence>MQPAQFADPDCVDKLYTHHHSWLQGWLRKKLGSTSDAADLAHDVFLRVLASRRTIELREPRAYLTTIAHGLMVNHVRRREIERAYLQTLAQLPEPQWPSAETMAILVETLTAIGTMLDGLPPRVREAFLLSQFDGLSYAQIADQMATSVNMVQKYMVRAMQHCYLALHA</sequence>
<evidence type="ECO:0000259" key="5">
    <source>
        <dbReference type="Pfam" id="PF04542"/>
    </source>
</evidence>
<keyword evidence="2" id="KW-0805">Transcription regulation</keyword>
<dbReference type="GO" id="GO:0016987">
    <property type="term" value="F:sigma factor activity"/>
    <property type="evidence" value="ECO:0007669"/>
    <property type="project" value="UniProtKB-KW"/>
</dbReference>
<dbReference type="GO" id="GO:0003677">
    <property type="term" value="F:DNA binding"/>
    <property type="evidence" value="ECO:0007669"/>
    <property type="project" value="InterPro"/>
</dbReference>
<dbReference type="CDD" id="cd06171">
    <property type="entry name" value="Sigma70_r4"/>
    <property type="match status" value="1"/>
</dbReference>
<dbReference type="OrthoDB" id="8654550at2"/>
<dbReference type="SUPFAM" id="SSF88659">
    <property type="entry name" value="Sigma3 and sigma4 domains of RNA polymerase sigma factors"/>
    <property type="match status" value="1"/>
</dbReference>
<dbReference type="FunFam" id="1.10.1740.10:FF:000009">
    <property type="entry name" value="RNA polymerase sigma factor"/>
    <property type="match status" value="1"/>
</dbReference>
<dbReference type="InterPro" id="IPR007627">
    <property type="entry name" value="RNA_pol_sigma70_r2"/>
</dbReference>
<dbReference type="Pfam" id="PF08281">
    <property type="entry name" value="Sigma70_r4_2"/>
    <property type="match status" value="1"/>
</dbReference>
<organism evidence="7 8">
    <name type="scientific">Pigmentiphaga aceris</name>
    <dbReference type="NCBI Taxonomy" id="1940612"/>
    <lineage>
        <taxon>Bacteria</taxon>
        <taxon>Pseudomonadati</taxon>
        <taxon>Pseudomonadota</taxon>
        <taxon>Betaproteobacteria</taxon>
        <taxon>Burkholderiales</taxon>
        <taxon>Alcaligenaceae</taxon>
        <taxon>Pigmentiphaga</taxon>
    </lineage>
</organism>
<proteinExistence type="inferred from homology"/>
<dbReference type="GO" id="GO:0006352">
    <property type="term" value="P:DNA-templated transcription initiation"/>
    <property type="evidence" value="ECO:0007669"/>
    <property type="project" value="InterPro"/>
</dbReference>
<dbReference type="InterPro" id="IPR039425">
    <property type="entry name" value="RNA_pol_sigma-70-like"/>
</dbReference>
<dbReference type="InterPro" id="IPR014284">
    <property type="entry name" value="RNA_pol_sigma-70_dom"/>
</dbReference>
<evidence type="ECO:0000256" key="4">
    <source>
        <dbReference type="ARBA" id="ARBA00023163"/>
    </source>
</evidence>
<protein>
    <submittedName>
        <fullName evidence="7">Sigma-70 family RNA polymerase sigma factor</fullName>
    </submittedName>
</protein>
<dbReference type="InterPro" id="IPR036388">
    <property type="entry name" value="WH-like_DNA-bd_sf"/>
</dbReference>